<evidence type="ECO:0000256" key="1">
    <source>
        <dbReference type="ARBA" id="ARBA00005417"/>
    </source>
</evidence>
<feature type="domain" description="ABC transporter" evidence="5">
    <location>
        <begin position="4"/>
        <end position="234"/>
    </location>
</feature>
<keyword evidence="2" id="KW-0813">Transport</keyword>
<dbReference type="PROSITE" id="PS50893">
    <property type="entry name" value="ABC_TRANSPORTER_2"/>
    <property type="match status" value="1"/>
</dbReference>
<dbReference type="EMBL" id="VDFU01000001">
    <property type="protein sequence ID" value="TNC53013.1"/>
    <property type="molecule type" value="Genomic_DNA"/>
</dbReference>
<dbReference type="FunFam" id="3.40.50.300:FF:000042">
    <property type="entry name" value="Maltose/maltodextrin ABC transporter, ATP-binding protein"/>
    <property type="match status" value="1"/>
</dbReference>
<keyword evidence="4 6" id="KW-0067">ATP-binding</keyword>
<dbReference type="InterPro" id="IPR015855">
    <property type="entry name" value="ABC_transpr_MalK-like"/>
</dbReference>
<dbReference type="PROSITE" id="PS00211">
    <property type="entry name" value="ABC_TRANSPORTER_1"/>
    <property type="match status" value="1"/>
</dbReference>
<dbReference type="InterPro" id="IPR013611">
    <property type="entry name" value="Transp-assoc_OB_typ2"/>
</dbReference>
<dbReference type="Proteomes" id="UP000305887">
    <property type="component" value="Unassembled WGS sequence"/>
</dbReference>
<dbReference type="RefSeq" id="WP_139074937.1">
    <property type="nucleotide sequence ID" value="NZ_VDFU01000001.1"/>
</dbReference>
<dbReference type="SMART" id="SM00382">
    <property type="entry name" value="AAA"/>
    <property type="match status" value="1"/>
</dbReference>
<dbReference type="InterPro" id="IPR047641">
    <property type="entry name" value="ABC_transpr_MalK/UgpC-like"/>
</dbReference>
<protein>
    <submittedName>
        <fullName evidence="6">sn-glycerol-3-phosphate ABC transporter ATP-binding protein UgpC</fullName>
    </submittedName>
</protein>
<accession>A0A5C4N5L4</accession>
<keyword evidence="3" id="KW-0547">Nucleotide-binding</keyword>
<dbReference type="GO" id="GO:0055052">
    <property type="term" value="C:ATP-binding cassette (ABC) transporter complex, substrate-binding subunit-containing"/>
    <property type="evidence" value="ECO:0007669"/>
    <property type="project" value="TreeGrafter"/>
</dbReference>
<dbReference type="SUPFAM" id="SSF50331">
    <property type="entry name" value="MOP-like"/>
    <property type="match status" value="1"/>
</dbReference>
<dbReference type="GO" id="GO:1990060">
    <property type="term" value="C:maltose transport complex"/>
    <property type="evidence" value="ECO:0007669"/>
    <property type="project" value="TreeGrafter"/>
</dbReference>
<dbReference type="InterPro" id="IPR003593">
    <property type="entry name" value="AAA+_ATPase"/>
</dbReference>
<sequence length="365" mass="39647">MAEVALRGVSKSYGNVDVIHDVSLDVGQGEFVVFVGPSGCGKSTLMRMIAGLEEVTRGDVLIGGERVNDTAARDRGVAMVFQNYALYPHMSVRDNMAFGLRNIGTPRPEIDSRIAKAAEILQLDRYLDRKPRAMSGGQRQRVAIGRAIVREPKVFLFDEPLSNLDANLRVQMRTEIARLHHRLDATMIYVTHDQTEAMTMADRIVVLRAGVIEQVGAPLDLYERPANMFVAGFLGAPKINFIKGRVAASQGNEILVELAGGTRLSALVRPGTANPGDAVTLGLRPEMLQIALDGPLPGRVEVVEQLGAVQLVYATLADGTTMVAELRDRRPPAVGADVRFALGPGIRHVFDARELSITLPEGDHQ</sequence>
<dbReference type="InterPro" id="IPR012340">
    <property type="entry name" value="NA-bd_OB-fold"/>
</dbReference>
<comment type="caution">
    <text evidence="6">The sequence shown here is derived from an EMBL/GenBank/DDBJ whole genome shotgun (WGS) entry which is preliminary data.</text>
</comment>
<dbReference type="PANTHER" id="PTHR43875:SF3">
    <property type="entry name" value="MALTOSE_MALTODEXTRIN IMPORT ATP-BINDING PROTEIN MALK"/>
    <property type="match status" value="1"/>
</dbReference>
<dbReference type="InterPro" id="IPR027417">
    <property type="entry name" value="P-loop_NTPase"/>
</dbReference>
<dbReference type="CDD" id="cd03301">
    <property type="entry name" value="ABC_MalK_N"/>
    <property type="match status" value="1"/>
</dbReference>
<dbReference type="OrthoDB" id="9802264at2"/>
<dbReference type="Pfam" id="PF00005">
    <property type="entry name" value="ABC_tran"/>
    <property type="match status" value="1"/>
</dbReference>
<dbReference type="GO" id="GO:0015423">
    <property type="term" value="F:ABC-type maltose transporter activity"/>
    <property type="evidence" value="ECO:0007669"/>
    <property type="project" value="TreeGrafter"/>
</dbReference>
<evidence type="ECO:0000256" key="3">
    <source>
        <dbReference type="ARBA" id="ARBA00022741"/>
    </source>
</evidence>
<dbReference type="AlphaFoldDB" id="A0A5C4N5L4"/>
<dbReference type="GO" id="GO:0005524">
    <property type="term" value="F:ATP binding"/>
    <property type="evidence" value="ECO:0007669"/>
    <property type="project" value="UniProtKB-KW"/>
</dbReference>
<evidence type="ECO:0000313" key="6">
    <source>
        <dbReference type="EMBL" id="TNC53013.1"/>
    </source>
</evidence>
<dbReference type="Gene3D" id="2.40.50.140">
    <property type="entry name" value="Nucleic acid-binding proteins"/>
    <property type="match status" value="1"/>
</dbReference>
<dbReference type="InterPro" id="IPR017871">
    <property type="entry name" value="ABC_transporter-like_CS"/>
</dbReference>
<evidence type="ECO:0000313" key="7">
    <source>
        <dbReference type="Proteomes" id="UP000305887"/>
    </source>
</evidence>
<comment type="similarity">
    <text evidence="1">Belongs to the ABC transporter superfamily.</text>
</comment>
<name>A0A5C4N5L4_9RHOB</name>
<dbReference type="InterPro" id="IPR003439">
    <property type="entry name" value="ABC_transporter-like_ATP-bd"/>
</dbReference>
<dbReference type="PANTHER" id="PTHR43875">
    <property type="entry name" value="MALTODEXTRIN IMPORT ATP-BINDING PROTEIN MSMX"/>
    <property type="match status" value="1"/>
</dbReference>
<evidence type="ECO:0000256" key="4">
    <source>
        <dbReference type="ARBA" id="ARBA00022840"/>
    </source>
</evidence>
<gene>
    <name evidence="6" type="primary">ugpC</name>
    <name evidence="6" type="ORF">FHG66_01625</name>
</gene>
<dbReference type="Gene3D" id="2.40.50.100">
    <property type="match status" value="1"/>
</dbReference>
<dbReference type="Gene3D" id="3.40.50.300">
    <property type="entry name" value="P-loop containing nucleotide triphosphate hydrolases"/>
    <property type="match status" value="1"/>
</dbReference>
<evidence type="ECO:0000259" key="5">
    <source>
        <dbReference type="PROSITE" id="PS50893"/>
    </source>
</evidence>
<dbReference type="GO" id="GO:0016887">
    <property type="term" value="F:ATP hydrolysis activity"/>
    <property type="evidence" value="ECO:0007669"/>
    <property type="project" value="InterPro"/>
</dbReference>
<reference evidence="6 7" key="1">
    <citation type="submission" date="2019-06" db="EMBL/GenBank/DDBJ databases">
        <title>YIM 131921 draft genome.</title>
        <authorList>
            <person name="Jiang L."/>
        </authorList>
    </citation>
    <scope>NUCLEOTIDE SEQUENCE [LARGE SCALE GENOMIC DNA]</scope>
    <source>
        <strain evidence="6 7">YIM 131921</strain>
    </source>
</reference>
<keyword evidence="7" id="KW-1185">Reference proteome</keyword>
<dbReference type="NCBIfam" id="NF008653">
    <property type="entry name" value="PRK11650.1"/>
    <property type="match status" value="1"/>
</dbReference>
<dbReference type="Pfam" id="PF08402">
    <property type="entry name" value="TOBE_2"/>
    <property type="match status" value="1"/>
</dbReference>
<evidence type="ECO:0000256" key="2">
    <source>
        <dbReference type="ARBA" id="ARBA00022448"/>
    </source>
</evidence>
<dbReference type="SUPFAM" id="SSF52540">
    <property type="entry name" value="P-loop containing nucleoside triphosphate hydrolases"/>
    <property type="match status" value="1"/>
</dbReference>
<organism evidence="6 7">
    <name type="scientific">Rubellimicrobium rubrum</name>
    <dbReference type="NCBI Taxonomy" id="2585369"/>
    <lineage>
        <taxon>Bacteria</taxon>
        <taxon>Pseudomonadati</taxon>
        <taxon>Pseudomonadota</taxon>
        <taxon>Alphaproteobacteria</taxon>
        <taxon>Rhodobacterales</taxon>
        <taxon>Roseobacteraceae</taxon>
        <taxon>Rubellimicrobium</taxon>
    </lineage>
</organism>
<proteinExistence type="inferred from homology"/>
<dbReference type="InterPro" id="IPR008995">
    <property type="entry name" value="Mo/tungstate-bd_C_term_dom"/>
</dbReference>